<organism evidence="3 4">
    <name type="scientific">Gilvimarinus xylanilyticus</name>
    <dbReference type="NCBI Taxonomy" id="2944139"/>
    <lineage>
        <taxon>Bacteria</taxon>
        <taxon>Pseudomonadati</taxon>
        <taxon>Pseudomonadota</taxon>
        <taxon>Gammaproteobacteria</taxon>
        <taxon>Cellvibrionales</taxon>
        <taxon>Cellvibrionaceae</taxon>
        <taxon>Gilvimarinus</taxon>
    </lineage>
</organism>
<accession>A0A9X2HXT8</accession>
<reference evidence="3" key="2">
    <citation type="submission" date="2023-01" db="EMBL/GenBank/DDBJ databases">
        <title>Gilvimarinus xylanilyticus HB14 isolated from Caulerpa lentillifera aquaculture base in Hainan, China.</title>
        <authorList>
            <person name="Zhang Y.-J."/>
        </authorList>
    </citation>
    <scope>NUCLEOTIDE SEQUENCE</scope>
    <source>
        <strain evidence="3">HB14</strain>
    </source>
</reference>
<dbReference type="RefSeq" id="WP_253967949.1">
    <property type="nucleotide sequence ID" value="NZ_JAMFTH010000002.1"/>
</dbReference>
<comment type="caution">
    <text evidence="3">The sequence shown here is derived from an EMBL/GenBank/DDBJ whole genome shotgun (WGS) entry which is preliminary data.</text>
</comment>
<dbReference type="EMBL" id="JAMFTH010000002">
    <property type="protein sequence ID" value="MCP8899659.1"/>
    <property type="molecule type" value="Genomic_DNA"/>
</dbReference>
<feature type="compositionally biased region" description="Polar residues" evidence="1">
    <location>
        <begin position="144"/>
        <end position="154"/>
    </location>
</feature>
<evidence type="ECO:0000313" key="3">
    <source>
        <dbReference type="EMBL" id="MCP8899659.1"/>
    </source>
</evidence>
<reference evidence="3" key="1">
    <citation type="submission" date="2022-05" db="EMBL/GenBank/DDBJ databases">
        <authorList>
            <person name="Sun H.-N."/>
        </authorList>
    </citation>
    <scope>NUCLEOTIDE SEQUENCE</scope>
    <source>
        <strain evidence="3">HB14</strain>
    </source>
</reference>
<gene>
    <name evidence="3" type="ORF">M6D89_10135</name>
</gene>
<evidence type="ECO:0000256" key="1">
    <source>
        <dbReference type="SAM" id="MobiDB-lite"/>
    </source>
</evidence>
<keyword evidence="2" id="KW-0732">Signal</keyword>
<dbReference type="Proteomes" id="UP001139319">
    <property type="component" value="Unassembled WGS sequence"/>
</dbReference>
<name>A0A9X2HXT8_9GAMM</name>
<proteinExistence type="predicted"/>
<feature type="signal peptide" evidence="2">
    <location>
        <begin position="1"/>
        <end position="25"/>
    </location>
</feature>
<dbReference type="InterPro" id="IPR022061">
    <property type="entry name" value="DUF3617"/>
</dbReference>
<keyword evidence="4" id="KW-1185">Reference proteome</keyword>
<dbReference type="AlphaFoldDB" id="A0A9X2HXT8"/>
<sequence length="182" mass="20319">MNSYKCLLTLPAFLALVLLAGQAQADEPHMKPGLWQHKMEFTSESGEMEKMMAQLRQQMENMPAEQRQMMEGMMKSQGVNFDFESQAFKTCLTPEQAARGHLDLMENNNCRETGRHTSDGSTTIEFTCSGETESQGSIIFEGDTSYSGESSANVDFQGRPEKMTIAHQGKWQSSDCGDVKPQ</sequence>
<evidence type="ECO:0000256" key="2">
    <source>
        <dbReference type="SAM" id="SignalP"/>
    </source>
</evidence>
<evidence type="ECO:0000313" key="4">
    <source>
        <dbReference type="Proteomes" id="UP001139319"/>
    </source>
</evidence>
<protein>
    <submittedName>
        <fullName evidence="3">DUF3617 domain-containing protein</fullName>
    </submittedName>
</protein>
<feature type="region of interest" description="Disordered" evidence="1">
    <location>
        <begin position="142"/>
        <end position="182"/>
    </location>
</feature>
<feature type="chain" id="PRO_5040813921" evidence="2">
    <location>
        <begin position="26"/>
        <end position="182"/>
    </location>
</feature>
<dbReference type="Pfam" id="PF12276">
    <property type="entry name" value="DUF3617"/>
    <property type="match status" value="1"/>
</dbReference>